<geneLocation type="plasmid" evidence="2">
    <name>pve_Plasmid</name>
</geneLocation>
<dbReference type="AlphaFoldDB" id="A0A1D3KAR5"/>
<sequence length="101" mass="10828">MDNMDTYMSYGFDKNLGATEIGLTSLGCLSVDGTPRCPRYQNDCNIACTTTCMITAMSDFPETKAEILLAGILIASTHASSIFEMHGALSSFENAIQATCI</sequence>
<dbReference type="EMBL" id="LT599585">
    <property type="protein sequence ID" value="SBW85400.1"/>
    <property type="molecule type" value="Genomic_DNA"/>
</dbReference>
<protein>
    <submittedName>
        <fullName evidence="1">Uncharacterized protein</fullName>
    </submittedName>
</protein>
<reference evidence="2" key="1">
    <citation type="submission" date="2016-07" db="EMBL/GenBank/DDBJ databases">
        <authorList>
            <person name="Florea S."/>
            <person name="Webb J.S."/>
            <person name="Jaromczyk J."/>
            <person name="Schardl C.L."/>
        </authorList>
    </citation>
    <scope>NUCLEOTIDE SEQUENCE [LARGE SCALE GENOMIC DNA]</scope>
    <source>
        <strain evidence="2">1YdBTEX2</strain>
        <plasmid evidence="2">Plasmid pve_Plasmid</plasmid>
    </source>
</reference>
<name>A0A1D3KAR5_PSEVE</name>
<proteinExistence type="predicted"/>
<evidence type="ECO:0000313" key="1">
    <source>
        <dbReference type="EMBL" id="SBW85400.1"/>
    </source>
</evidence>
<keyword evidence="1" id="KW-0614">Plasmid</keyword>
<evidence type="ECO:0000313" key="2">
    <source>
        <dbReference type="Proteomes" id="UP000245431"/>
    </source>
</evidence>
<dbReference type="Proteomes" id="UP000245431">
    <property type="component" value="Plasmid PVE_plasmid"/>
</dbReference>
<gene>
    <name evidence="1" type="ORF">PVE_P0362</name>
</gene>
<accession>A0A1D3KAR5</accession>
<organism evidence="1 2">
    <name type="scientific">Pseudomonas veronii 1YdBTEX2</name>
    <dbReference type="NCBI Taxonomy" id="1295141"/>
    <lineage>
        <taxon>Bacteria</taxon>
        <taxon>Pseudomonadati</taxon>
        <taxon>Pseudomonadota</taxon>
        <taxon>Gammaproteobacteria</taxon>
        <taxon>Pseudomonadales</taxon>
        <taxon>Pseudomonadaceae</taxon>
        <taxon>Pseudomonas</taxon>
    </lineage>
</organism>